<evidence type="ECO:0000313" key="2">
    <source>
        <dbReference type="EMBL" id="SBT79855.1"/>
    </source>
</evidence>
<sequence>MDEQEKEGKRKESTYKYLNSDEINNLEYIFNKVKKNKNENVSIQNLQKFLLNSHNKDICEDLLDFFHIFGSTITLDDFLNCLNCDINEFKSKEKMKNLFELIDTNKRGFISYKNFMEAAKEFENEFNEQTLKNIFNIIDLSNSDRMLFEDFKNSISNI</sequence>
<evidence type="ECO:0000313" key="3">
    <source>
        <dbReference type="Proteomes" id="UP000219799"/>
    </source>
</evidence>
<reference evidence="2 3" key="1">
    <citation type="submission" date="2016-06" db="EMBL/GenBank/DDBJ databases">
        <authorList>
            <consortium name="Pathogen Informatics"/>
        </authorList>
    </citation>
    <scope>NUCLEOTIDE SEQUENCE [LARGE SCALE GENOMIC DNA]</scope>
    <source>
        <strain evidence="2">PmlGA01</strain>
    </source>
</reference>
<dbReference type="SMART" id="SM00054">
    <property type="entry name" value="EFh"/>
    <property type="match status" value="2"/>
</dbReference>
<feature type="domain" description="EF-hand" evidence="1">
    <location>
        <begin position="90"/>
        <end position="125"/>
    </location>
</feature>
<feature type="domain" description="EF-hand" evidence="1">
    <location>
        <begin position="126"/>
        <end position="158"/>
    </location>
</feature>
<dbReference type="EMBL" id="LT594499">
    <property type="protein sequence ID" value="SBT79855.1"/>
    <property type="molecule type" value="Genomic_DNA"/>
</dbReference>
<evidence type="ECO:0000259" key="1">
    <source>
        <dbReference type="PROSITE" id="PS50222"/>
    </source>
</evidence>
<gene>
    <name evidence="2" type="primary">PmlGA01_110045300</name>
    <name evidence="2" type="ORF">PMLGA01_110045300</name>
</gene>
<dbReference type="GO" id="GO:0005509">
    <property type="term" value="F:calcium ion binding"/>
    <property type="evidence" value="ECO:0007669"/>
    <property type="project" value="InterPro"/>
</dbReference>
<dbReference type="AlphaFoldDB" id="A0A1C3KZZ0"/>
<dbReference type="InterPro" id="IPR011992">
    <property type="entry name" value="EF-hand-dom_pair"/>
</dbReference>
<dbReference type="Gene3D" id="1.10.238.10">
    <property type="entry name" value="EF-hand"/>
    <property type="match status" value="1"/>
</dbReference>
<accession>A0A1C3KZZ0</accession>
<dbReference type="Proteomes" id="UP000219799">
    <property type="component" value="Chromosome 11"/>
</dbReference>
<organism evidence="2 3">
    <name type="scientific">Plasmodium malariae</name>
    <dbReference type="NCBI Taxonomy" id="5858"/>
    <lineage>
        <taxon>Eukaryota</taxon>
        <taxon>Sar</taxon>
        <taxon>Alveolata</taxon>
        <taxon>Apicomplexa</taxon>
        <taxon>Aconoidasida</taxon>
        <taxon>Haemosporida</taxon>
        <taxon>Plasmodiidae</taxon>
        <taxon>Plasmodium</taxon>
        <taxon>Plasmodium (Plasmodium)</taxon>
    </lineage>
</organism>
<dbReference type="VEuPathDB" id="PlasmoDB:PmUG01_11057400"/>
<dbReference type="InterPro" id="IPR002048">
    <property type="entry name" value="EF_hand_dom"/>
</dbReference>
<dbReference type="SUPFAM" id="SSF47473">
    <property type="entry name" value="EF-hand"/>
    <property type="match status" value="1"/>
</dbReference>
<protein>
    <submittedName>
        <fullName evidence="2">Calcium-binding protein, putative</fullName>
    </submittedName>
</protein>
<dbReference type="PROSITE" id="PS50222">
    <property type="entry name" value="EF_HAND_2"/>
    <property type="match status" value="2"/>
</dbReference>
<name>A0A1C3KZZ0_PLAMA</name>
<proteinExistence type="predicted"/>
<dbReference type="Pfam" id="PF13499">
    <property type="entry name" value="EF-hand_7"/>
    <property type="match status" value="1"/>
</dbReference>